<reference evidence="8" key="1">
    <citation type="submission" date="2020-10" db="EMBL/GenBank/DDBJ databases">
        <authorList>
            <person name="Gilroy R."/>
        </authorList>
    </citation>
    <scope>NUCLEOTIDE SEQUENCE</scope>
    <source>
        <strain evidence="8">CHK165-10780</strain>
    </source>
</reference>
<feature type="transmembrane region" description="Helical" evidence="7">
    <location>
        <begin position="6"/>
        <end position="26"/>
    </location>
</feature>
<comment type="similarity">
    <text evidence="2">Belongs to the LemA family.</text>
</comment>
<keyword evidence="6" id="KW-0175">Coiled coil</keyword>
<name>A0A9D0Z0X7_9FIRM</name>
<dbReference type="PANTHER" id="PTHR34478">
    <property type="entry name" value="PROTEIN LEMA"/>
    <property type="match status" value="1"/>
</dbReference>
<reference evidence="8" key="2">
    <citation type="journal article" date="2021" name="PeerJ">
        <title>Extensive microbial diversity within the chicken gut microbiome revealed by metagenomics and culture.</title>
        <authorList>
            <person name="Gilroy R."/>
            <person name="Ravi A."/>
            <person name="Getino M."/>
            <person name="Pursley I."/>
            <person name="Horton D.L."/>
            <person name="Alikhan N.F."/>
            <person name="Baker D."/>
            <person name="Gharbi K."/>
            <person name="Hall N."/>
            <person name="Watson M."/>
            <person name="Adriaenssens E.M."/>
            <person name="Foster-Nyarko E."/>
            <person name="Jarju S."/>
            <person name="Secka A."/>
            <person name="Antonio M."/>
            <person name="Oren A."/>
            <person name="Chaudhuri R.R."/>
            <person name="La Ragione R."/>
            <person name="Hildebrand F."/>
            <person name="Pallen M.J."/>
        </authorList>
    </citation>
    <scope>NUCLEOTIDE SEQUENCE</scope>
    <source>
        <strain evidence="8">CHK165-10780</strain>
    </source>
</reference>
<evidence type="ECO:0000313" key="8">
    <source>
        <dbReference type="EMBL" id="HIQ64408.1"/>
    </source>
</evidence>
<dbReference type="EMBL" id="DVFU01000031">
    <property type="protein sequence ID" value="HIQ64408.1"/>
    <property type="molecule type" value="Genomic_DNA"/>
</dbReference>
<evidence type="ECO:0000313" key="9">
    <source>
        <dbReference type="Proteomes" id="UP000886725"/>
    </source>
</evidence>
<dbReference type="InterPro" id="IPR007156">
    <property type="entry name" value="MamQ_LemA"/>
</dbReference>
<dbReference type="InterPro" id="IPR023353">
    <property type="entry name" value="LemA-like_dom_sf"/>
</dbReference>
<accession>A0A9D0Z0X7</accession>
<evidence type="ECO:0000256" key="1">
    <source>
        <dbReference type="ARBA" id="ARBA00004167"/>
    </source>
</evidence>
<protein>
    <submittedName>
        <fullName evidence="8">LemA family protein</fullName>
    </submittedName>
</protein>
<evidence type="ECO:0000256" key="6">
    <source>
        <dbReference type="SAM" id="Coils"/>
    </source>
</evidence>
<sequence length="183" mass="21765">MELLIFVIIAIVTVLAIILIVVVNTYNKFQFSMIKISEAENNIDILLEKKLDYIARFIPIIKDNSKEDCRELDKVNLLKSKKLNNFELNQQLDKYKKELHEILDTDETLSKVEIVTTLYAEFEDNEEELEASKDYYNDNVTIYNKLVHCFPSNLIAILFHYKHKDFYIDEKEEMFEILKDDKR</sequence>
<organism evidence="8 9">
    <name type="scientific">Candidatus Faecenecus gallistercoris</name>
    <dbReference type="NCBI Taxonomy" id="2840793"/>
    <lineage>
        <taxon>Bacteria</taxon>
        <taxon>Bacillati</taxon>
        <taxon>Bacillota</taxon>
        <taxon>Bacillota incertae sedis</taxon>
        <taxon>Candidatus Faecenecus</taxon>
    </lineage>
</organism>
<keyword evidence="4 7" id="KW-1133">Transmembrane helix</keyword>
<keyword evidence="5 7" id="KW-0472">Membrane</keyword>
<dbReference type="GO" id="GO:0016020">
    <property type="term" value="C:membrane"/>
    <property type="evidence" value="ECO:0007669"/>
    <property type="project" value="UniProtKB-SubCell"/>
</dbReference>
<dbReference type="AlphaFoldDB" id="A0A9D0Z0X7"/>
<dbReference type="PANTHER" id="PTHR34478:SF1">
    <property type="entry name" value="PROTEIN LEMA"/>
    <property type="match status" value="1"/>
</dbReference>
<evidence type="ECO:0000256" key="4">
    <source>
        <dbReference type="ARBA" id="ARBA00022989"/>
    </source>
</evidence>
<evidence type="ECO:0000256" key="5">
    <source>
        <dbReference type="ARBA" id="ARBA00023136"/>
    </source>
</evidence>
<evidence type="ECO:0000256" key="7">
    <source>
        <dbReference type="SAM" id="Phobius"/>
    </source>
</evidence>
<gene>
    <name evidence="8" type="ORF">IAC85_01575</name>
</gene>
<dbReference type="SUPFAM" id="SSF140478">
    <property type="entry name" value="LemA-like"/>
    <property type="match status" value="1"/>
</dbReference>
<comment type="caution">
    <text evidence="8">The sequence shown here is derived from an EMBL/GenBank/DDBJ whole genome shotgun (WGS) entry which is preliminary data.</text>
</comment>
<comment type="subcellular location">
    <subcellularLocation>
        <location evidence="1">Membrane</location>
        <topology evidence="1">Single-pass membrane protein</topology>
    </subcellularLocation>
</comment>
<keyword evidence="3 7" id="KW-0812">Transmembrane</keyword>
<evidence type="ECO:0000256" key="3">
    <source>
        <dbReference type="ARBA" id="ARBA00022692"/>
    </source>
</evidence>
<dbReference type="Proteomes" id="UP000886725">
    <property type="component" value="Unassembled WGS sequence"/>
</dbReference>
<proteinExistence type="inferred from homology"/>
<dbReference type="Pfam" id="PF04011">
    <property type="entry name" value="LemA"/>
    <property type="match status" value="1"/>
</dbReference>
<feature type="coiled-coil region" evidence="6">
    <location>
        <begin position="36"/>
        <end position="139"/>
    </location>
</feature>
<evidence type="ECO:0000256" key="2">
    <source>
        <dbReference type="ARBA" id="ARBA00008854"/>
    </source>
</evidence>
<dbReference type="Gene3D" id="1.20.1440.20">
    <property type="entry name" value="LemA-like domain"/>
    <property type="match status" value="1"/>
</dbReference>